<proteinExistence type="predicted"/>
<evidence type="ECO:0000313" key="1">
    <source>
        <dbReference type="EMBL" id="CAB4128354.1"/>
    </source>
</evidence>
<protein>
    <submittedName>
        <fullName evidence="1">Uncharacterized protein</fullName>
    </submittedName>
</protein>
<accession>A0A6J5L0X4</accession>
<sequence length="112" mass="12961">MNRERFRKLDSEKRMLVRLFEQADAHFDKLHAWQAKHDGSQTARAQEWRTLHEKQEARKRMARGYFYGGDAVLLGKQSGWHPKRKKVPGFVSPPVHVDCKCSILLAGTGEES</sequence>
<dbReference type="EMBL" id="LR796230">
    <property type="protein sequence ID" value="CAB4128354.1"/>
    <property type="molecule type" value="Genomic_DNA"/>
</dbReference>
<name>A0A6J5L0X4_9CAUD</name>
<reference evidence="1" key="1">
    <citation type="submission" date="2020-04" db="EMBL/GenBank/DDBJ databases">
        <authorList>
            <person name="Chiriac C."/>
            <person name="Salcher M."/>
            <person name="Ghai R."/>
            <person name="Kavagutti S V."/>
        </authorList>
    </citation>
    <scope>NUCLEOTIDE SEQUENCE</scope>
</reference>
<gene>
    <name evidence="1" type="ORF">UFOVP114_26</name>
</gene>
<organism evidence="1">
    <name type="scientific">uncultured Caudovirales phage</name>
    <dbReference type="NCBI Taxonomy" id="2100421"/>
    <lineage>
        <taxon>Viruses</taxon>
        <taxon>Duplodnaviria</taxon>
        <taxon>Heunggongvirae</taxon>
        <taxon>Uroviricota</taxon>
        <taxon>Caudoviricetes</taxon>
        <taxon>Peduoviridae</taxon>
        <taxon>Maltschvirus</taxon>
        <taxon>Maltschvirus maltsch</taxon>
    </lineage>
</organism>